<name>A0A1Y2A825_9FUNG</name>
<protein>
    <submittedName>
        <fullName evidence="2">Uncharacterized protein</fullName>
    </submittedName>
</protein>
<accession>A0A1Y2A825</accession>
<dbReference type="AlphaFoldDB" id="A0A1Y2A825"/>
<gene>
    <name evidence="2" type="ORF">LY90DRAFT_517399</name>
</gene>
<evidence type="ECO:0000313" key="2">
    <source>
        <dbReference type="EMBL" id="ORY18668.1"/>
    </source>
</evidence>
<dbReference type="OrthoDB" id="10492044at2759"/>
<dbReference type="EMBL" id="MCOG01000318">
    <property type="protein sequence ID" value="ORY18668.1"/>
    <property type="molecule type" value="Genomic_DNA"/>
</dbReference>
<reference evidence="2 3" key="1">
    <citation type="submission" date="2016-08" db="EMBL/GenBank/DDBJ databases">
        <title>A Parts List for Fungal Cellulosomes Revealed by Comparative Genomics.</title>
        <authorList>
            <consortium name="DOE Joint Genome Institute"/>
            <person name="Haitjema C.H."/>
            <person name="Gilmore S.P."/>
            <person name="Henske J.K."/>
            <person name="Solomon K.V."/>
            <person name="De Groot R."/>
            <person name="Kuo A."/>
            <person name="Mondo S.J."/>
            <person name="Salamov A.A."/>
            <person name="Labutti K."/>
            <person name="Zhao Z."/>
            <person name="Chiniquy J."/>
            <person name="Barry K."/>
            <person name="Brewer H.M."/>
            <person name="Purvine S.O."/>
            <person name="Wright A.T."/>
            <person name="Boxma B."/>
            <person name="Van Alen T."/>
            <person name="Hackstein J.H."/>
            <person name="Baker S.E."/>
            <person name="Grigoriev I.V."/>
            <person name="O'Malley M.A."/>
        </authorList>
    </citation>
    <scope>NUCLEOTIDE SEQUENCE [LARGE SCALE GENOMIC DNA]</scope>
    <source>
        <strain evidence="2 3">G1</strain>
    </source>
</reference>
<evidence type="ECO:0000256" key="1">
    <source>
        <dbReference type="SAM" id="Phobius"/>
    </source>
</evidence>
<proteinExistence type="predicted"/>
<comment type="caution">
    <text evidence="2">The sequence shown here is derived from an EMBL/GenBank/DDBJ whole genome shotgun (WGS) entry which is preliminary data.</text>
</comment>
<keyword evidence="3" id="KW-1185">Reference proteome</keyword>
<organism evidence="2 3">
    <name type="scientific">Neocallimastix californiae</name>
    <dbReference type="NCBI Taxonomy" id="1754190"/>
    <lineage>
        <taxon>Eukaryota</taxon>
        <taxon>Fungi</taxon>
        <taxon>Fungi incertae sedis</taxon>
        <taxon>Chytridiomycota</taxon>
        <taxon>Chytridiomycota incertae sedis</taxon>
        <taxon>Neocallimastigomycetes</taxon>
        <taxon>Neocallimastigales</taxon>
        <taxon>Neocallimastigaceae</taxon>
        <taxon>Neocallimastix</taxon>
    </lineage>
</organism>
<sequence>MIIVSLFQRISKKKFIRFPDDHGNMKTYIIYTCEKSCNFTLNYNSTHYVSYKCTKDSECLYNKCVNNYCVFSSTASVEYCSNIYHYLAMFEYAYIHCGKAPYIPCKNDDECSSKKCGKNSCNNVDYKEYSIRISQSLQTAEISILLIIISIIWCCCCCYRRKKRNNLTKVQNS</sequence>
<keyword evidence="1" id="KW-0472">Membrane</keyword>
<evidence type="ECO:0000313" key="3">
    <source>
        <dbReference type="Proteomes" id="UP000193920"/>
    </source>
</evidence>
<feature type="transmembrane region" description="Helical" evidence="1">
    <location>
        <begin position="142"/>
        <end position="159"/>
    </location>
</feature>
<dbReference type="Proteomes" id="UP000193920">
    <property type="component" value="Unassembled WGS sequence"/>
</dbReference>
<keyword evidence="1" id="KW-0812">Transmembrane</keyword>
<keyword evidence="1" id="KW-1133">Transmembrane helix</keyword>